<organism evidence="7">
    <name type="scientific">marine metagenome</name>
    <dbReference type="NCBI Taxonomy" id="408172"/>
    <lineage>
        <taxon>unclassified sequences</taxon>
        <taxon>metagenomes</taxon>
        <taxon>ecological metagenomes</taxon>
    </lineage>
</organism>
<dbReference type="InterPro" id="IPR004960">
    <property type="entry name" value="LipA_acyltrans"/>
</dbReference>
<dbReference type="PANTHER" id="PTHR30606">
    <property type="entry name" value="LIPID A BIOSYNTHESIS LAUROYL ACYLTRANSFERASE"/>
    <property type="match status" value="1"/>
</dbReference>
<gene>
    <name evidence="7" type="ORF">METZ01_LOCUS32657</name>
</gene>
<dbReference type="GO" id="GO:0008610">
    <property type="term" value="P:lipid biosynthetic process"/>
    <property type="evidence" value="ECO:0007669"/>
    <property type="project" value="UniProtKB-ARBA"/>
</dbReference>
<evidence type="ECO:0000256" key="5">
    <source>
        <dbReference type="ARBA" id="ARBA00023136"/>
    </source>
</evidence>
<dbReference type="GO" id="GO:0016746">
    <property type="term" value="F:acyltransferase activity"/>
    <property type="evidence" value="ECO:0007669"/>
    <property type="project" value="UniProtKB-KW"/>
</dbReference>
<dbReference type="CDD" id="cd07984">
    <property type="entry name" value="LPLAT_LABLAT-like"/>
    <property type="match status" value="1"/>
</dbReference>
<keyword evidence="6" id="KW-0012">Acyltransferase</keyword>
<evidence type="ECO:0008006" key="8">
    <source>
        <dbReference type="Google" id="ProtNLM"/>
    </source>
</evidence>
<dbReference type="PANTHER" id="PTHR30606:SF10">
    <property type="entry name" value="PHOSPHATIDYLINOSITOL MANNOSIDE ACYLTRANSFERASE"/>
    <property type="match status" value="1"/>
</dbReference>
<evidence type="ECO:0000256" key="6">
    <source>
        <dbReference type="ARBA" id="ARBA00023315"/>
    </source>
</evidence>
<evidence type="ECO:0000256" key="4">
    <source>
        <dbReference type="ARBA" id="ARBA00022679"/>
    </source>
</evidence>
<keyword evidence="4" id="KW-0808">Transferase</keyword>
<protein>
    <recommendedName>
        <fullName evidence="8">Lipid A biosynthesis acyltransferase</fullName>
    </recommendedName>
</protein>
<comment type="subcellular location">
    <subcellularLocation>
        <location evidence="1">Cell inner membrane</location>
    </subcellularLocation>
</comment>
<reference evidence="7" key="1">
    <citation type="submission" date="2018-05" db="EMBL/GenBank/DDBJ databases">
        <authorList>
            <person name="Lanie J.A."/>
            <person name="Ng W.-L."/>
            <person name="Kazmierczak K.M."/>
            <person name="Andrzejewski T.M."/>
            <person name="Davidsen T.M."/>
            <person name="Wayne K.J."/>
            <person name="Tettelin H."/>
            <person name="Glass J.I."/>
            <person name="Rusch D."/>
            <person name="Podicherti R."/>
            <person name="Tsui H.-C.T."/>
            <person name="Winkler M.E."/>
        </authorList>
    </citation>
    <scope>NUCLEOTIDE SEQUENCE</scope>
</reference>
<evidence type="ECO:0000313" key="7">
    <source>
        <dbReference type="EMBL" id="SUZ79803.1"/>
    </source>
</evidence>
<evidence type="ECO:0000256" key="3">
    <source>
        <dbReference type="ARBA" id="ARBA00022519"/>
    </source>
</evidence>
<name>A0A381QQG1_9ZZZZ</name>
<evidence type="ECO:0000256" key="2">
    <source>
        <dbReference type="ARBA" id="ARBA00022475"/>
    </source>
</evidence>
<dbReference type="Pfam" id="PF03279">
    <property type="entry name" value="Lip_A_acyltrans"/>
    <property type="match status" value="1"/>
</dbReference>
<evidence type="ECO:0000256" key="1">
    <source>
        <dbReference type="ARBA" id="ARBA00004533"/>
    </source>
</evidence>
<dbReference type="EMBL" id="UINC01001402">
    <property type="protein sequence ID" value="SUZ79803.1"/>
    <property type="molecule type" value="Genomic_DNA"/>
</dbReference>
<dbReference type="AlphaFoldDB" id="A0A381QQG1"/>
<proteinExistence type="predicted"/>
<keyword evidence="5" id="KW-0472">Membrane</keyword>
<keyword evidence="3" id="KW-0997">Cell inner membrane</keyword>
<keyword evidence="2" id="KW-1003">Cell membrane</keyword>
<accession>A0A381QQG1</accession>
<dbReference type="GO" id="GO:0005886">
    <property type="term" value="C:plasma membrane"/>
    <property type="evidence" value="ECO:0007669"/>
    <property type="project" value="UniProtKB-SubCell"/>
</dbReference>
<sequence>MNINTVILSHSMKQSDIIMYSLLRGLKKYLSRLSPRHRKQLSQKIAGLIYHNLSIRQDLARENIQRVFPRRSKLWIESVLSSCIQFFTHNLIQFIAFPHTWSNACYDIIGRDVLDKAIKEKRGVIFLSAHFGPWEMMGAWLARNNYPITGVALRQKNRGANKFFQRQRELSGARHIFRKEPFQRMYEILENREILVLISDQDARRKGVFVDFLGIEASTPKGAAIFHQETNAPMVVGTCIQTGLQQYQIEFLSVKPEGSSIQDITQAYTSIFASYIHHYPEQYFWFHRRWKTLPHSQ</sequence>
<dbReference type="GO" id="GO:1901137">
    <property type="term" value="P:carbohydrate derivative biosynthetic process"/>
    <property type="evidence" value="ECO:0007669"/>
    <property type="project" value="UniProtKB-ARBA"/>
</dbReference>